<dbReference type="HAMAP" id="MF_00265">
    <property type="entry name" value="VapC_Nob1"/>
    <property type="match status" value="1"/>
</dbReference>
<dbReference type="InterPro" id="IPR029060">
    <property type="entry name" value="PIN-like_dom_sf"/>
</dbReference>
<name>A0A1S8D061_9PROT</name>
<dbReference type="SUPFAM" id="SSF88723">
    <property type="entry name" value="PIN domain-like"/>
    <property type="match status" value="1"/>
</dbReference>
<keyword evidence="6 8" id="KW-0460">Magnesium</keyword>
<dbReference type="InterPro" id="IPR050556">
    <property type="entry name" value="Type_II_TA_system_RNase"/>
</dbReference>
<dbReference type="PANTHER" id="PTHR33653:SF1">
    <property type="entry name" value="RIBONUCLEASE VAPC2"/>
    <property type="match status" value="1"/>
</dbReference>
<keyword evidence="4 8" id="KW-0479">Metal-binding</keyword>
<keyword evidence="11" id="KW-1185">Reference proteome</keyword>
<feature type="binding site" evidence="8">
    <location>
        <position position="104"/>
    </location>
    <ligand>
        <name>Mg(2+)</name>
        <dbReference type="ChEBI" id="CHEBI:18420"/>
    </ligand>
</feature>
<dbReference type="Gene3D" id="3.40.50.1010">
    <property type="entry name" value="5'-nuclease"/>
    <property type="match status" value="1"/>
</dbReference>
<dbReference type="STRING" id="207340.APZ41_021000"/>
<comment type="caution">
    <text evidence="10">The sequence shown here is derived from an EMBL/GenBank/DDBJ whole genome shotgun (WGS) entry which is preliminary data.</text>
</comment>
<dbReference type="RefSeq" id="WP_058389580.1">
    <property type="nucleotide sequence ID" value="NZ_LLWF02000155.1"/>
</dbReference>
<evidence type="ECO:0000313" key="10">
    <source>
        <dbReference type="EMBL" id="ONH81227.1"/>
    </source>
</evidence>
<dbReference type="GO" id="GO:0000287">
    <property type="term" value="F:magnesium ion binding"/>
    <property type="evidence" value="ECO:0007669"/>
    <property type="project" value="UniProtKB-UniRule"/>
</dbReference>
<evidence type="ECO:0000256" key="3">
    <source>
        <dbReference type="ARBA" id="ARBA00022722"/>
    </source>
</evidence>
<reference evidence="10" key="1">
    <citation type="submission" date="2016-12" db="EMBL/GenBank/DDBJ databases">
        <title>Draft genome sequence of Roseomonas mucosa strain AU37, isolated from a peripheral intravenous catheter.</title>
        <authorList>
            <person name="Choudhury M.A."/>
            <person name="Sidjabat H.E."/>
            <person name="Wailan A.M."/>
            <person name="Zhang L."/>
            <person name="Marsh N.M."/>
            <person name="Rickard C.M."/>
            <person name="Davies M."/>
            <person name="Mcmillan D.J."/>
        </authorList>
    </citation>
    <scope>NUCLEOTIDE SEQUENCE [LARGE SCALE GENOMIC DNA]</scope>
    <source>
        <strain evidence="10">AU37</strain>
    </source>
</reference>
<gene>
    <name evidence="8" type="primary">vapC</name>
    <name evidence="10" type="ORF">APZ41_021000</name>
</gene>
<dbReference type="Pfam" id="PF01850">
    <property type="entry name" value="PIN"/>
    <property type="match status" value="1"/>
</dbReference>
<comment type="function">
    <text evidence="8">Toxic component of a toxin-antitoxin (TA) system. An RNase.</text>
</comment>
<keyword evidence="8" id="KW-0800">Toxin</keyword>
<keyword evidence="2 8" id="KW-1277">Toxin-antitoxin system</keyword>
<evidence type="ECO:0000256" key="6">
    <source>
        <dbReference type="ARBA" id="ARBA00022842"/>
    </source>
</evidence>
<feature type="binding site" evidence="8">
    <location>
        <position position="5"/>
    </location>
    <ligand>
        <name>Mg(2+)</name>
        <dbReference type="ChEBI" id="CHEBI:18420"/>
    </ligand>
</feature>
<keyword evidence="5 8" id="KW-0378">Hydrolase</keyword>
<evidence type="ECO:0000256" key="2">
    <source>
        <dbReference type="ARBA" id="ARBA00022649"/>
    </source>
</evidence>
<feature type="domain" description="PIN" evidence="9">
    <location>
        <begin position="2"/>
        <end position="125"/>
    </location>
</feature>
<dbReference type="PANTHER" id="PTHR33653">
    <property type="entry name" value="RIBONUCLEASE VAPC2"/>
    <property type="match status" value="1"/>
</dbReference>
<evidence type="ECO:0000256" key="4">
    <source>
        <dbReference type="ARBA" id="ARBA00022723"/>
    </source>
</evidence>
<dbReference type="GO" id="GO:0004540">
    <property type="term" value="F:RNA nuclease activity"/>
    <property type="evidence" value="ECO:0007669"/>
    <property type="project" value="InterPro"/>
</dbReference>
<dbReference type="CDD" id="cd18731">
    <property type="entry name" value="PIN_NgFitB-like"/>
    <property type="match status" value="1"/>
</dbReference>
<evidence type="ECO:0000259" key="9">
    <source>
        <dbReference type="Pfam" id="PF01850"/>
    </source>
</evidence>
<dbReference type="GO" id="GO:0016787">
    <property type="term" value="F:hydrolase activity"/>
    <property type="evidence" value="ECO:0007669"/>
    <property type="project" value="UniProtKB-KW"/>
</dbReference>
<evidence type="ECO:0000256" key="8">
    <source>
        <dbReference type="HAMAP-Rule" id="MF_00265"/>
    </source>
</evidence>
<sequence>MILLDTNVLSELARAMPEPNVLAWAETIPVTDLCTTVITEAELRFGLALLPSGRRRVLLAQAVETVLATVVQQRVLPFDRAAARAYADLASARRRRGRPVDTADLQIQAIGLAHGVAAIATRNTSDFADCGTPIVNPWQPS</sequence>
<dbReference type="GO" id="GO:0090729">
    <property type="term" value="F:toxin activity"/>
    <property type="evidence" value="ECO:0007669"/>
    <property type="project" value="UniProtKB-KW"/>
</dbReference>
<dbReference type="OrthoDB" id="7188375at2"/>
<keyword evidence="3 8" id="KW-0540">Nuclease</keyword>
<comment type="cofactor">
    <cofactor evidence="1 8">
        <name>Mg(2+)</name>
        <dbReference type="ChEBI" id="CHEBI:18420"/>
    </cofactor>
</comment>
<dbReference type="AlphaFoldDB" id="A0A1S8D061"/>
<accession>A0A1S8D061</accession>
<organism evidence="10 11">
    <name type="scientific">Roseomonas mucosa</name>
    <dbReference type="NCBI Taxonomy" id="207340"/>
    <lineage>
        <taxon>Bacteria</taxon>
        <taxon>Pseudomonadati</taxon>
        <taxon>Pseudomonadota</taxon>
        <taxon>Alphaproteobacteria</taxon>
        <taxon>Acetobacterales</taxon>
        <taxon>Roseomonadaceae</taxon>
        <taxon>Roseomonas</taxon>
    </lineage>
</organism>
<dbReference type="InterPro" id="IPR002716">
    <property type="entry name" value="PIN_dom"/>
</dbReference>
<protein>
    <recommendedName>
        <fullName evidence="8">Ribonuclease VapC</fullName>
        <shortName evidence="8">RNase VapC</shortName>
        <ecNumber evidence="8">3.1.-.-</ecNumber>
    </recommendedName>
    <alternativeName>
        <fullName evidence="8">Toxin VapC</fullName>
    </alternativeName>
</protein>
<dbReference type="EMBL" id="LLWF02000155">
    <property type="protein sequence ID" value="ONH81227.1"/>
    <property type="molecule type" value="Genomic_DNA"/>
</dbReference>
<comment type="similarity">
    <text evidence="7 8">Belongs to the PINc/VapC protein family.</text>
</comment>
<evidence type="ECO:0000256" key="1">
    <source>
        <dbReference type="ARBA" id="ARBA00001946"/>
    </source>
</evidence>
<evidence type="ECO:0000256" key="5">
    <source>
        <dbReference type="ARBA" id="ARBA00022801"/>
    </source>
</evidence>
<evidence type="ECO:0000256" key="7">
    <source>
        <dbReference type="ARBA" id="ARBA00038093"/>
    </source>
</evidence>
<dbReference type="EC" id="3.1.-.-" evidence="8"/>
<dbReference type="InterPro" id="IPR022907">
    <property type="entry name" value="VapC_family"/>
</dbReference>
<dbReference type="Proteomes" id="UP000054844">
    <property type="component" value="Unassembled WGS sequence"/>
</dbReference>
<proteinExistence type="inferred from homology"/>
<evidence type="ECO:0000313" key="11">
    <source>
        <dbReference type="Proteomes" id="UP000054844"/>
    </source>
</evidence>